<sequence length="131" mass="14245">MGDFLTEILPGLAEAGCAVAAQPDQRRHPINLLYHGVVPAARVDDGPRQTVGPEGAFEDPDGFLTNAFVKPLRGVAAHRGDDRRRLGEYGRDLLAQRIDLSGEVVDDRANVIGDLFDLVFVLIGQKLPDLF</sequence>
<organism evidence="1 2">
    <name type="scientific">Mycobacterium fragae</name>
    <dbReference type="NCBI Taxonomy" id="1260918"/>
    <lineage>
        <taxon>Bacteria</taxon>
        <taxon>Bacillati</taxon>
        <taxon>Actinomycetota</taxon>
        <taxon>Actinomycetes</taxon>
        <taxon>Mycobacteriales</taxon>
        <taxon>Mycobacteriaceae</taxon>
        <taxon>Mycobacterium</taxon>
    </lineage>
</organism>
<comment type="caution">
    <text evidence="1">The sequence shown here is derived from an EMBL/GenBank/DDBJ whole genome shotgun (WGS) entry which is preliminary data.</text>
</comment>
<evidence type="ECO:0000313" key="2">
    <source>
        <dbReference type="Proteomes" id="UP000194000"/>
    </source>
</evidence>
<dbReference type="Proteomes" id="UP000194000">
    <property type="component" value="Unassembled WGS sequence"/>
</dbReference>
<proteinExistence type="predicted"/>
<protein>
    <submittedName>
        <fullName evidence="1">Uncharacterized protein</fullName>
    </submittedName>
</protein>
<keyword evidence="2" id="KW-1185">Reference proteome</keyword>
<dbReference type="RefSeq" id="WP_085197605.1">
    <property type="nucleotide sequence ID" value="NZ_JACKVI010000014.1"/>
</dbReference>
<name>A0A1X1US36_9MYCO</name>
<dbReference type="STRING" id="1260918.AWC06_16265"/>
<evidence type="ECO:0000313" key="1">
    <source>
        <dbReference type="EMBL" id="ORV59675.1"/>
    </source>
</evidence>
<reference evidence="1 2" key="1">
    <citation type="submission" date="2016-01" db="EMBL/GenBank/DDBJ databases">
        <title>The new phylogeny of the genus Mycobacterium.</title>
        <authorList>
            <person name="Tarcisio F."/>
            <person name="Conor M."/>
            <person name="Antonella G."/>
            <person name="Elisabetta G."/>
            <person name="Giulia F.S."/>
            <person name="Sara T."/>
            <person name="Anna F."/>
            <person name="Clotilde B."/>
            <person name="Roberto B."/>
            <person name="Veronica D.S."/>
            <person name="Fabio R."/>
            <person name="Monica P."/>
            <person name="Olivier J."/>
            <person name="Enrico T."/>
            <person name="Nicola S."/>
        </authorList>
    </citation>
    <scope>NUCLEOTIDE SEQUENCE [LARGE SCALE GENOMIC DNA]</scope>
    <source>
        <strain evidence="1 2">DSM 45731</strain>
    </source>
</reference>
<dbReference type="AlphaFoldDB" id="A0A1X1US36"/>
<accession>A0A1X1US36</accession>
<gene>
    <name evidence="1" type="ORF">AWC06_16265</name>
</gene>
<dbReference type="EMBL" id="LQOW01000024">
    <property type="protein sequence ID" value="ORV59675.1"/>
    <property type="molecule type" value="Genomic_DNA"/>
</dbReference>